<accession>A0A0A8ZYW4</accession>
<protein>
    <submittedName>
        <fullName evidence="1">Uncharacterized protein</fullName>
    </submittedName>
</protein>
<dbReference type="EMBL" id="GBRH01253336">
    <property type="protein sequence ID" value="JAD44559.1"/>
    <property type="molecule type" value="Transcribed_RNA"/>
</dbReference>
<organism evidence="1">
    <name type="scientific">Arundo donax</name>
    <name type="common">Giant reed</name>
    <name type="synonym">Donax arundinaceus</name>
    <dbReference type="NCBI Taxonomy" id="35708"/>
    <lineage>
        <taxon>Eukaryota</taxon>
        <taxon>Viridiplantae</taxon>
        <taxon>Streptophyta</taxon>
        <taxon>Embryophyta</taxon>
        <taxon>Tracheophyta</taxon>
        <taxon>Spermatophyta</taxon>
        <taxon>Magnoliopsida</taxon>
        <taxon>Liliopsida</taxon>
        <taxon>Poales</taxon>
        <taxon>Poaceae</taxon>
        <taxon>PACMAD clade</taxon>
        <taxon>Arundinoideae</taxon>
        <taxon>Arundineae</taxon>
        <taxon>Arundo</taxon>
    </lineage>
</organism>
<name>A0A0A8ZYW4_ARUDO</name>
<sequence length="53" mass="6182">MKHSSEYPMMRWKLRRMICPREFALELFELVSLHSPDVPMVSSEASSHYIGNG</sequence>
<dbReference type="AlphaFoldDB" id="A0A0A8ZYW4"/>
<evidence type="ECO:0000313" key="1">
    <source>
        <dbReference type="EMBL" id="JAD44559.1"/>
    </source>
</evidence>
<reference evidence="1" key="2">
    <citation type="journal article" date="2015" name="Data Brief">
        <title>Shoot transcriptome of the giant reed, Arundo donax.</title>
        <authorList>
            <person name="Barrero R.A."/>
            <person name="Guerrero F.D."/>
            <person name="Moolhuijzen P."/>
            <person name="Goolsby J.A."/>
            <person name="Tidwell J."/>
            <person name="Bellgard S.E."/>
            <person name="Bellgard M.I."/>
        </authorList>
    </citation>
    <scope>NUCLEOTIDE SEQUENCE</scope>
    <source>
        <tissue evidence="1">Shoot tissue taken approximately 20 cm above the soil surface</tissue>
    </source>
</reference>
<reference evidence="1" key="1">
    <citation type="submission" date="2014-09" db="EMBL/GenBank/DDBJ databases">
        <authorList>
            <person name="Magalhaes I.L.F."/>
            <person name="Oliveira U."/>
            <person name="Santos F.R."/>
            <person name="Vidigal T.H.D.A."/>
            <person name="Brescovit A.D."/>
            <person name="Santos A.J."/>
        </authorList>
    </citation>
    <scope>NUCLEOTIDE SEQUENCE</scope>
    <source>
        <tissue evidence="1">Shoot tissue taken approximately 20 cm above the soil surface</tissue>
    </source>
</reference>
<proteinExistence type="predicted"/>